<accession>A0A8D8F3U3</accession>
<name>A0A8D8F3U3_CULPI</name>
<dbReference type="AlphaFoldDB" id="A0A8D8F3U3"/>
<dbReference type="EMBL" id="HBUE01029561">
    <property type="protein sequence ID" value="CAG6455924.1"/>
    <property type="molecule type" value="Transcribed_RNA"/>
</dbReference>
<reference evidence="1" key="1">
    <citation type="submission" date="2021-05" db="EMBL/GenBank/DDBJ databases">
        <authorList>
            <person name="Alioto T."/>
            <person name="Alioto T."/>
            <person name="Gomez Garrido J."/>
        </authorList>
    </citation>
    <scope>NUCLEOTIDE SEQUENCE</scope>
</reference>
<proteinExistence type="predicted"/>
<sequence>MIVITCSSSQYHHGSLLCHRTLPYELSFAASLKLVDVACHLCILWKLVVIFKSFVKQRVLRACLFEVLNSKVISSSSVMVMDIPSTYHGFRQVLRRHSLFHTINKHMSIVLDSLLHRHPMQTFEHTPPHYFTL</sequence>
<organism evidence="1">
    <name type="scientific">Culex pipiens</name>
    <name type="common">House mosquito</name>
    <dbReference type="NCBI Taxonomy" id="7175"/>
    <lineage>
        <taxon>Eukaryota</taxon>
        <taxon>Metazoa</taxon>
        <taxon>Ecdysozoa</taxon>
        <taxon>Arthropoda</taxon>
        <taxon>Hexapoda</taxon>
        <taxon>Insecta</taxon>
        <taxon>Pterygota</taxon>
        <taxon>Neoptera</taxon>
        <taxon>Endopterygota</taxon>
        <taxon>Diptera</taxon>
        <taxon>Nematocera</taxon>
        <taxon>Culicoidea</taxon>
        <taxon>Culicidae</taxon>
        <taxon>Culicinae</taxon>
        <taxon>Culicini</taxon>
        <taxon>Culex</taxon>
        <taxon>Culex</taxon>
    </lineage>
</organism>
<protein>
    <submittedName>
        <fullName evidence="1">(northern house mosquito) hypothetical protein</fullName>
    </submittedName>
</protein>
<dbReference type="EMBL" id="HBUE01029563">
    <property type="protein sequence ID" value="CAG6455925.1"/>
    <property type="molecule type" value="Transcribed_RNA"/>
</dbReference>
<evidence type="ECO:0000313" key="1">
    <source>
        <dbReference type="EMBL" id="CAG6455924.1"/>
    </source>
</evidence>
<dbReference type="EMBL" id="HBUE01029559">
    <property type="protein sequence ID" value="CAG6455923.1"/>
    <property type="molecule type" value="Transcribed_RNA"/>
</dbReference>